<reference evidence="1 2" key="1">
    <citation type="submission" date="2023-04" db="EMBL/GenBank/DDBJ databases">
        <title>Funneling lignin-derived compounds into biodiesel using alkali-halophilic Citricoccus sp. P2.</title>
        <authorList>
            <person name="Luo C.-B."/>
        </authorList>
    </citation>
    <scope>NUCLEOTIDE SEQUENCE [LARGE SCALE GENOMIC DNA]</scope>
    <source>
        <strain evidence="1 2">P2</strain>
    </source>
</reference>
<name>A0ABY8H9F8_9MICC</name>
<protein>
    <submittedName>
        <fullName evidence="1">Uncharacterized protein</fullName>
    </submittedName>
</protein>
<gene>
    <name evidence="1" type="ORF">P8192_05425</name>
</gene>
<proteinExistence type="predicted"/>
<dbReference type="RefSeq" id="WP_278159140.1">
    <property type="nucleotide sequence ID" value="NZ_CP121252.1"/>
</dbReference>
<dbReference type="EMBL" id="CP121252">
    <property type="protein sequence ID" value="WFP17546.1"/>
    <property type="molecule type" value="Genomic_DNA"/>
</dbReference>
<dbReference type="Proteomes" id="UP001219037">
    <property type="component" value="Chromosome"/>
</dbReference>
<organism evidence="1 2">
    <name type="scientific">Citricoccus muralis</name>
    <dbReference type="NCBI Taxonomy" id="169134"/>
    <lineage>
        <taxon>Bacteria</taxon>
        <taxon>Bacillati</taxon>
        <taxon>Actinomycetota</taxon>
        <taxon>Actinomycetes</taxon>
        <taxon>Micrococcales</taxon>
        <taxon>Micrococcaceae</taxon>
        <taxon>Citricoccus</taxon>
    </lineage>
</organism>
<evidence type="ECO:0000313" key="1">
    <source>
        <dbReference type="EMBL" id="WFP17546.1"/>
    </source>
</evidence>
<evidence type="ECO:0000313" key="2">
    <source>
        <dbReference type="Proteomes" id="UP001219037"/>
    </source>
</evidence>
<sequence length="134" mass="15680">MTPFLDEVMWQGVSPHDVQSPPASLNNHLMRRWVEIETRDAAEFLREQWGMIRAPETREEAHRMLSRPDCFAAGLGGHRLTAEHYLLDDETDAWAVGHCRDCFRALLWRFPLNGGRPQTWQFYDQETGQERITL</sequence>
<keyword evidence="2" id="KW-1185">Reference proteome</keyword>
<accession>A0ABY8H9F8</accession>